<protein>
    <submittedName>
        <fullName evidence="2">Uncharacterized protein</fullName>
    </submittedName>
</protein>
<dbReference type="InParanoid" id="Q4Q7Y3"/>
<evidence type="ECO:0000256" key="1">
    <source>
        <dbReference type="SAM" id="Coils"/>
    </source>
</evidence>
<gene>
    <name evidence="2" type="ORF">LMJF_28_2790</name>
</gene>
<dbReference type="GeneID" id="5653494"/>
<dbReference type="RefSeq" id="XP_001684565.1">
    <property type="nucleotide sequence ID" value="XM_001684513.1"/>
</dbReference>
<organism evidence="2 3">
    <name type="scientific">Leishmania major</name>
    <dbReference type="NCBI Taxonomy" id="5664"/>
    <lineage>
        <taxon>Eukaryota</taxon>
        <taxon>Discoba</taxon>
        <taxon>Euglenozoa</taxon>
        <taxon>Kinetoplastea</taxon>
        <taxon>Metakinetoplastina</taxon>
        <taxon>Trypanosomatida</taxon>
        <taxon>Trypanosomatidae</taxon>
        <taxon>Leishmaniinae</taxon>
        <taxon>Leishmania</taxon>
    </lineage>
</organism>
<dbReference type="HOGENOM" id="CLU_2836721_0_0_1"/>
<dbReference type="VEuPathDB" id="TriTrypDB:LMJFC_280039500"/>
<dbReference type="VEuPathDB" id="TriTrypDB:LMJLV39_280036400"/>
<dbReference type="AlphaFoldDB" id="Q4Q7Y3"/>
<dbReference type="VEuPathDB" id="TriTrypDB:LMJSD75_280036000"/>
<feature type="coiled-coil region" evidence="1">
    <location>
        <begin position="21"/>
        <end position="62"/>
    </location>
</feature>
<keyword evidence="1" id="KW-0175">Coiled coil</keyword>
<keyword evidence="3" id="KW-1185">Reference proteome</keyword>
<sequence>MPRTDESAVARNAVQEITSPLQELEAKYEAVLAENEDLSHQLRLEQLQRQRYEKAYRRVQEDVQSD</sequence>
<dbReference type="VEuPathDB" id="TriTrypDB:LmjF.28.2790"/>
<dbReference type="Proteomes" id="UP000000542">
    <property type="component" value="Chromosome 28"/>
</dbReference>
<reference evidence="2 3" key="2">
    <citation type="journal article" date="2011" name="Genome Res.">
        <title>Chromosome and gene copy number variation allow major structural change between species and strains of Leishmania.</title>
        <authorList>
            <person name="Rogers M.B."/>
            <person name="Hilley J.D."/>
            <person name="Dickens N.J."/>
            <person name="Wilkes J."/>
            <person name="Bates P.A."/>
            <person name="Depledge D.P."/>
            <person name="Harris D."/>
            <person name="Her Y."/>
            <person name="Herzyk P."/>
            <person name="Imamura H."/>
            <person name="Otto T.D."/>
            <person name="Sanders M."/>
            <person name="Seeger K."/>
            <person name="Dujardin J.C."/>
            <person name="Berriman M."/>
            <person name="Smith D.F."/>
            <person name="Hertz-Fowler C."/>
            <person name="Mottram J.C."/>
        </authorList>
    </citation>
    <scope>NUCLEOTIDE SEQUENCE [LARGE SCALE GENOMIC DNA]</scope>
    <source>
        <strain evidence="3">MHOM/IL/81/Friedlin</strain>
    </source>
</reference>
<accession>Q4Q7Y3</accession>
<name>Q4Q7Y3_LEIMA</name>
<dbReference type="EMBL" id="FR796424">
    <property type="protein sequence ID" value="CAJ05737.1"/>
    <property type="molecule type" value="Genomic_DNA"/>
</dbReference>
<evidence type="ECO:0000313" key="2">
    <source>
        <dbReference type="EMBL" id="CAJ05737.1"/>
    </source>
</evidence>
<reference evidence="2 3" key="1">
    <citation type="journal article" date="2005" name="Science">
        <title>The genome of the kinetoplastid parasite, Leishmania major.</title>
        <authorList>
            <person name="Ivens A.C."/>
            <person name="Peacock C.S."/>
            <person name="Worthey E.A."/>
            <person name="Murphy L."/>
            <person name="Aggarwal G."/>
            <person name="Berriman M."/>
            <person name="Sisk E."/>
            <person name="Rajandream M.A."/>
            <person name="Adlem E."/>
            <person name="Aert R."/>
            <person name="Anupama A."/>
            <person name="Apostolou Z."/>
            <person name="Attipoe P."/>
            <person name="Bason N."/>
            <person name="Bauser C."/>
            <person name="Beck A."/>
            <person name="Beverley S.M."/>
            <person name="Bianchettin G."/>
            <person name="Borzym K."/>
            <person name="Bothe G."/>
            <person name="Bruschi C.V."/>
            <person name="Collins M."/>
            <person name="Cadag E."/>
            <person name="Ciarloni L."/>
            <person name="Clayton C."/>
            <person name="Coulson R.M."/>
            <person name="Cronin A."/>
            <person name="Cruz A.K."/>
            <person name="Davies R.M."/>
            <person name="De Gaudenzi J."/>
            <person name="Dobson D.E."/>
            <person name="Duesterhoeft A."/>
            <person name="Fazelina G."/>
            <person name="Fosker N."/>
            <person name="Frasch A.C."/>
            <person name="Fraser A."/>
            <person name="Fuchs M."/>
            <person name="Gabel C."/>
            <person name="Goble A."/>
            <person name="Goffeau A."/>
            <person name="Harris D."/>
            <person name="Hertz-Fowler C."/>
            <person name="Hilbert H."/>
            <person name="Horn D."/>
            <person name="Huang Y."/>
            <person name="Klages S."/>
            <person name="Knights A."/>
            <person name="Kube M."/>
            <person name="Larke N."/>
            <person name="Litvin L."/>
            <person name="Lord A."/>
            <person name="Louie T."/>
            <person name="Marra M."/>
            <person name="Masuy D."/>
            <person name="Matthews K."/>
            <person name="Michaeli S."/>
            <person name="Mottram J.C."/>
            <person name="Muller-Auer S."/>
            <person name="Munden H."/>
            <person name="Nelson S."/>
            <person name="Norbertczak H."/>
            <person name="Oliver K."/>
            <person name="O'neil S."/>
            <person name="Pentony M."/>
            <person name="Pohl T.M."/>
            <person name="Price C."/>
            <person name="Purnelle B."/>
            <person name="Quail M.A."/>
            <person name="Rabbinowitsch E."/>
            <person name="Reinhardt R."/>
            <person name="Rieger M."/>
            <person name="Rinta J."/>
            <person name="Robben J."/>
            <person name="Robertson L."/>
            <person name="Ruiz J.C."/>
            <person name="Rutter S."/>
            <person name="Saunders D."/>
            <person name="Schafer M."/>
            <person name="Schein J."/>
            <person name="Schwartz D.C."/>
            <person name="Seeger K."/>
            <person name="Seyler A."/>
            <person name="Sharp S."/>
            <person name="Shin H."/>
            <person name="Sivam D."/>
            <person name="Squares R."/>
            <person name="Squares S."/>
            <person name="Tosato V."/>
            <person name="Vogt C."/>
            <person name="Volckaert G."/>
            <person name="Wambutt R."/>
            <person name="Warren T."/>
            <person name="Wedler H."/>
            <person name="Woodward J."/>
            <person name="Zhou S."/>
            <person name="Zimmermann W."/>
            <person name="Smith D.F."/>
            <person name="Blackwell J.M."/>
            <person name="Stuart K.D."/>
            <person name="Barrell B."/>
            <person name="Myler P.J."/>
        </authorList>
    </citation>
    <scope>NUCLEOTIDE SEQUENCE [LARGE SCALE GENOMIC DNA]</scope>
    <source>
        <strain evidence="3">MHOM/IL/81/Friedlin</strain>
    </source>
</reference>
<evidence type="ECO:0000313" key="3">
    <source>
        <dbReference type="Proteomes" id="UP000000542"/>
    </source>
</evidence>
<proteinExistence type="predicted"/>
<dbReference type="KEGG" id="lma:LMJF_28_2790"/>